<dbReference type="OrthoDB" id="2662502at2759"/>
<keyword evidence="4" id="KW-1185">Reference proteome</keyword>
<keyword evidence="1" id="KW-0175">Coiled coil</keyword>
<protein>
    <submittedName>
        <fullName evidence="3">Uncharacterized protein</fullName>
    </submittedName>
</protein>
<reference evidence="3" key="1">
    <citation type="journal article" date="2020" name="New Phytol.">
        <title>Comparative genomics reveals dynamic genome evolution in host specialist ectomycorrhizal fungi.</title>
        <authorList>
            <person name="Lofgren L.A."/>
            <person name="Nguyen N.H."/>
            <person name="Vilgalys R."/>
            <person name="Ruytinx J."/>
            <person name="Liao H.L."/>
            <person name="Branco S."/>
            <person name="Kuo A."/>
            <person name="LaButti K."/>
            <person name="Lipzen A."/>
            <person name="Andreopoulos W."/>
            <person name="Pangilinan J."/>
            <person name="Riley R."/>
            <person name="Hundley H."/>
            <person name="Na H."/>
            <person name="Barry K."/>
            <person name="Grigoriev I.V."/>
            <person name="Stajich J.E."/>
            <person name="Kennedy P.G."/>
        </authorList>
    </citation>
    <scope>NUCLEOTIDE SEQUENCE</scope>
    <source>
        <strain evidence="3">S12</strain>
    </source>
</reference>
<evidence type="ECO:0000256" key="1">
    <source>
        <dbReference type="SAM" id="Coils"/>
    </source>
</evidence>
<organism evidence="3 4">
    <name type="scientific">Suillus plorans</name>
    <dbReference type="NCBI Taxonomy" id="116603"/>
    <lineage>
        <taxon>Eukaryota</taxon>
        <taxon>Fungi</taxon>
        <taxon>Dikarya</taxon>
        <taxon>Basidiomycota</taxon>
        <taxon>Agaricomycotina</taxon>
        <taxon>Agaricomycetes</taxon>
        <taxon>Agaricomycetidae</taxon>
        <taxon>Boletales</taxon>
        <taxon>Suillineae</taxon>
        <taxon>Suillaceae</taxon>
        <taxon>Suillus</taxon>
    </lineage>
</organism>
<dbReference type="GeneID" id="64601412"/>
<evidence type="ECO:0000313" key="4">
    <source>
        <dbReference type="Proteomes" id="UP000719766"/>
    </source>
</evidence>
<dbReference type="Proteomes" id="UP000719766">
    <property type="component" value="Unassembled WGS sequence"/>
</dbReference>
<dbReference type="RefSeq" id="XP_041153858.1">
    <property type="nucleotide sequence ID" value="XM_041307648.1"/>
</dbReference>
<feature type="coiled-coil region" evidence="1">
    <location>
        <begin position="29"/>
        <end position="56"/>
    </location>
</feature>
<proteinExistence type="predicted"/>
<evidence type="ECO:0000313" key="3">
    <source>
        <dbReference type="EMBL" id="KAG1786404.1"/>
    </source>
</evidence>
<feature type="region of interest" description="Disordered" evidence="2">
    <location>
        <begin position="1"/>
        <end position="29"/>
    </location>
</feature>
<dbReference type="Pfam" id="PF20414">
    <property type="entry name" value="DUF6698"/>
    <property type="match status" value="1"/>
</dbReference>
<comment type="caution">
    <text evidence="3">The sequence shown here is derived from an EMBL/GenBank/DDBJ whole genome shotgun (WGS) entry which is preliminary data.</text>
</comment>
<dbReference type="AlphaFoldDB" id="A0A9P7DAQ4"/>
<gene>
    <name evidence="3" type="ORF">HD556DRAFT_1449785</name>
</gene>
<accession>A0A9P7DAQ4</accession>
<sequence length="393" mass="44176">MSASEPDSGALPHALALPDISGAVPTSSEARAKRRIAALEDELQTMKQEKGTKQRKTTYYVAQGRAVRRMTVLYTGLEDLIAENDHRYEQAMVDDDMVEGTTEQDHLQRGYLVLAQTLPWIHSKLAELDADEAEDMLKKIKRGADAARGDNTSTLKDLVAAWVNQDFRPSSLLRSNDKYLRGFSGIGLMTGSMKAGIRDRTSDFIVSENSWPVFVYENYSLDENNLEQGLFMSKILVQAFKAVFTSPSSAREADGDGDGADILENNRCARRALNQVKVKMCVASIINMRKVTPHSIAYVVCQVRFALSSISSWRTIDGDFNYEVFWNNIVDFFEDVPGPVAQRRVSKLLEWWTRKIFGKNHREDLTPEVVSKMSVTALAEQRKRLEDAAFDSD</sequence>
<evidence type="ECO:0000256" key="2">
    <source>
        <dbReference type="SAM" id="MobiDB-lite"/>
    </source>
</evidence>
<name>A0A9P7DAQ4_9AGAM</name>
<dbReference type="InterPro" id="IPR046521">
    <property type="entry name" value="DUF6698"/>
</dbReference>
<dbReference type="EMBL" id="JABBWE010000093">
    <property type="protein sequence ID" value="KAG1786404.1"/>
    <property type="molecule type" value="Genomic_DNA"/>
</dbReference>